<dbReference type="NCBIfam" id="TIGR04183">
    <property type="entry name" value="Por_Secre_tail"/>
    <property type="match status" value="1"/>
</dbReference>
<evidence type="ECO:0008006" key="4">
    <source>
        <dbReference type="Google" id="ProtNLM"/>
    </source>
</evidence>
<reference evidence="2 3" key="1">
    <citation type="submission" date="2021-12" db="EMBL/GenBank/DDBJ databases">
        <title>Genome sequencing of bacteria with rrn-lacking chromosome and rrn-plasmid.</title>
        <authorList>
            <person name="Anda M."/>
            <person name="Iwasaki W."/>
        </authorList>
    </citation>
    <scope>NUCLEOTIDE SEQUENCE [LARGE SCALE GENOMIC DNA]</scope>
    <source>
        <strain evidence="2 3">NBRC 15940</strain>
    </source>
</reference>
<name>A0AAN4W1Q6_9BACT</name>
<organism evidence="2 3">
    <name type="scientific">Persicobacter diffluens</name>
    <dbReference type="NCBI Taxonomy" id="981"/>
    <lineage>
        <taxon>Bacteria</taxon>
        <taxon>Pseudomonadati</taxon>
        <taxon>Bacteroidota</taxon>
        <taxon>Cytophagia</taxon>
        <taxon>Cytophagales</taxon>
        <taxon>Persicobacteraceae</taxon>
        <taxon>Persicobacter</taxon>
    </lineage>
</organism>
<dbReference type="AlphaFoldDB" id="A0AAN4W1Q6"/>
<dbReference type="InterPro" id="IPR026444">
    <property type="entry name" value="Secre_tail"/>
</dbReference>
<evidence type="ECO:0000256" key="1">
    <source>
        <dbReference type="SAM" id="SignalP"/>
    </source>
</evidence>
<keyword evidence="3" id="KW-1185">Reference proteome</keyword>
<evidence type="ECO:0000313" key="3">
    <source>
        <dbReference type="Proteomes" id="UP001310022"/>
    </source>
</evidence>
<feature type="signal peptide" evidence="1">
    <location>
        <begin position="1"/>
        <end position="25"/>
    </location>
</feature>
<proteinExistence type="predicted"/>
<feature type="chain" id="PRO_5043015637" description="Secretion system C-terminal sorting domain-containing protein" evidence="1">
    <location>
        <begin position="26"/>
        <end position="987"/>
    </location>
</feature>
<evidence type="ECO:0000313" key="2">
    <source>
        <dbReference type="EMBL" id="GJM64071.1"/>
    </source>
</evidence>
<accession>A0AAN4W1Q6</accession>
<dbReference type="EMBL" id="BQKE01000004">
    <property type="protein sequence ID" value="GJM64071.1"/>
    <property type="molecule type" value="Genomic_DNA"/>
</dbReference>
<protein>
    <recommendedName>
        <fullName evidence="4">Secretion system C-terminal sorting domain-containing protein</fullName>
    </recommendedName>
</protein>
<dbReference type="Proteomes" id="UP001310022">
    <property type="component" value="Unassembled WGS sequence"/>
</dbReference>
<sequence length="987" mass="112291">MKLTPQKHLKLILLLCLLPFMQLWAQPQINIPIEVFRVRNEANTAWRETKVVRIDTKNFSGSAGWLYLRINNLNTATALKYRVRSYNGSSPNSWTGWQDANPNYGQFPIDQAYGGLGGGFGTVRFATAVTGFQSNARHDIEFWYDYIGGTEESGFRIVELALWKSNNKSEINQIKNELMDTDPSNWVGPFDGQSNQASMRSDGEDLWFGKNGAPSLIDANGSTIQASCSDCHAYNGYDLKYFNYSNESIIARATFHGLEHEQGEQIAQYIRDLSFQQSKNGRPWQPPFQPGPNADDNKFEWPAGQGLEAVGEDEEVLLQDLFGSTGPTSSQIQNVIDNYEGNTNIRTQRIAVQFPDWNEWLPTVHPKDILPNNEYQHIENAFFNLRNAVNTSTKINNLNSKNGVSGAYNNNGVFEATGIFAREIHKILRNDYSISTPRSPWWADNSSTQAVEDKKRSLAHWFAVKHFDVIHQYNLHQINDFGNIPNAEEEHQQWPTRQWAVFQNAAHIISGKRGNSYFLSDNTSLKQTKSIYLSSLWYQVQLTLTPGHRRGGQVEPNDFAYNLQHIHRLGERSGRYEPIRFFQNYLKTAEQRNNGYAPNQLNQYYPGWNMRELSPWRLYGTGKAITTTFDALDADLRYRIRNEFWAATTNRLSGFNDNQWPRTAVNTCERTDYHLENRNTNPVNGVTNGGSCVFYDRRSCGGCEDANDAVEIDAIYTLLYLLKDGTEISEDNFNDLRDWANASWDYTAWPVYEGNGSTPPPSGFTPGTYILVNRQSGRRLRPTSNATGNSSIGSTVSMVGASDNSEFVKWEIIESGVDGQYFVQNIGSGNRLWTNNDENRNDYLVFMQYGTWTGGFTQWKIEQAAEANGKTYYWVKSAGNDRNLWQNNNFLGEDRNYTGEKTHWELVPTTPNQRILETHQTIVAVYPNPVSGTLFLNNSTGKRIVLKNLNGQILFESIGSKEIDMRSQPAGLYLLNIGQKVYKILKY</sequence>
<keyword evidence="1" id="KW-0732">Signal</keyword>
<gene>
    <name evidence="2" type="ORF">PEDI_46230</name>
</gene>
<comment type="caution">
    <text evidence="2">The sequence shown here is derived from an EMBL/GenBank/DDBJ whole genome shotgun (WGS) entry which is preliminary data.</text>
</comment>
<dbReference type="RefSeq" id="WP_338239155.1">
    <property type="nucleotide sequence ID" value="NZ_BQKE01000004.1"/>
</dbReference>